<dbReference type="RefSeq" id="WP_338005492.1">
    <property type="nucleotide sequence ID" value="NZ_JAOPKA010000017.1"/>
</dbReference>
<dbReference type="Pfam" id="PF23951">
    <property type="entry name" value="DUF7282"/>
    <property type="match status" value="2"/>
</dbReference>
<feature type="domain" description="DUF7282" evidence="2">
    <location>
        <begin position="325"/>
        <end position="376"/>
    </location>
</feature>
<dbReference type="AlphaFoldDB" id="A0AAP3E3H3"/>
<evidence type="ECO:0000313" key="4">
    <source>
        <dbReference type="Proteomes" id="UP001321018"/>
    </source>
</evidence>
<organism evidence="3 4">
    <name type="scientific">Natronoglomus mannanivorans</name>
    <dbReference type="NCBI Taxonomy" id="2979990"/>
    <lineage>
        <taxon>Archaea</taxon>
        <taxon>Methanobacteriati</taxon>
        <taxon>Methanobacteriota</taxon>
        <taxon>Stenosarchaea group</taxon>
        <taxon>Halobacteria</taxon>
        <taxon>Halobacteriales</taxon>
        <taxon>Natrialbaceae</taxon>
        <taxon>Natronoglomus</taxon>
    </lineage>
</organism>
<dbReference type="InterPro" id="IPR055706">
    <property type="entry name" value="Slg1/2_DUF7282"/>
</dbReference>
<name>A0AAP3E3H3_9EURY</name>
<feature type="compositionally biased region" description="Acidic residues" evidence="1">
    <location>
        <begin position="302"/>
        <end position="324"/>
    </location>
</feature>
<dbReference type="EMBL" id="JAOPKA010000017">
    <property type="protein sequence ID" value="MCU4743676.1"/>
    <property type="molecule type" value="Genomic_DNA"/>
</dbReference>
<comment type="caution">
    <text evidence="3">The sequence shown here is derived from an EMBL/GenBank/DDBJ whole genome shotgun (WGS) entry which is preliminary data.</text>
</comment>
<proteinExistence type="predicted"/>
<accession>A0AAP3E3H3</accession>
<feature type="domain" description="DUF7282" evidence="2">
    <location>
        <begin position="47"/>
        <end position="160"/>
    </location>
</feature>
<reference evidence="3" key="1">
    <citation type="submission" date="2022-09" db="EMBL/GenBank/DDBJ databases">
        <title>Enrichment on poylsaccharides allowed isolation of novel metabolic and taxonomic groups of Haloarchaea.</title>
        <authorList>
            <person name="Sorokin D.Y."/>
            <person name="Elcheninov A.G."/>
            <person name="Khizhniak T.V."/>
            <person name="Kolganova T.V."/>
            <person name="Kublanov I.V."/>
        </authorList>
    </citation>
    <scope>NUCLEOTIDE SEQUENCE</scope>
    <source>
        <strain evidence="3">AArc-xg1-1</strain>
    </source>
</reference>
<feature type="compositionally biased region" description="Acidic residues" evidence="1">
    <location>
        <begin position="404"/>
        <end position="439"/>
    </location>
</feature>
<feature type="region of interest" description="Disordered" evidence="1">
    <location>
        <begin position="131"/>
        <end position="157"/>
    </location>
</feature>
<evidence type="ECO:0000313" key="3">
    <source>
        <dbReference type="EMBL" id="MCU4743676.1"/>
    </source>
</evidence>
<evidence type="ECO:0000256" key="1">
    <source>
        <dbReference type="SAM" id="MobiDB-lite"/>
    </source>
</evidence>
<protein>
    <submittedName>
        <fullName evidence="3">DUF4179 domain-containing protein</fullName>
    </submittedName>
</protein>
<evidence type="ECO:0000259" key="2">
    <source>
        <dbReference type="Pfam" id="PF23951"/>
    </source>
</evidence>
<dbReference type="Proteomes" id="UP001321018">
    <property type="component" value="Unassembled WGS sequence"/>
</dbReference>
<feature type="region of interest" description="Disordered" evidence="1">
    <location>
        <begin position="382"/>
        <end position="439"/>
    </location>
</feature>
<feature type="region of interest" description="Disordered" evidence="1">
    <location>
        <begin position="298"/>
        <end position="345"/>
    </location>
</feature>
<sequence>MSTIFEFSTIKQIGAVLIAVVIVLAAGTVVGQAPALFGADVTTDPEASIEFPDQSGDGTSVTVDTVSLSDGGFVVVTNGGDVVGVSDYLESGTHENVTVEQRDDEDLEMLGQLTATALQDTTDTGTFVSEADAAEDEDLDEHDRPYSDGGYPVSDTATVTMSERPDEGESSTSFVVESVDAPESVTANGSVDITTEIRNPNEFDDRQHVDFRLDGQLVERQVLSLDADETRELNVTISLDDVEPGDHIYGIYTTDDGALGELTVEPDDAGVTVLEAESDRVVADATLTTDGFLAVEAAGNDTDTDADTDADADADNETDTDTENSTDTNTNPQILGTSDSLEAGDHENVTIALEEPLEDGETISVVVYEGSVDDVENASAYSVGDERIEETVVVGEDLGGDGTGDSESDDETEADEESDGTESEDTDETGDDGAETSDE</sequence>
<gene>
    <name evidence="3" type="ORF">OB960_20020</name>
</gene>